<dbReference type="RefSeq" id="WP_276730129.1">
    <property type="nucleotide sequence ID" value="NZ_JAFKMR010000017.1"/>
</dbReference>
<dbReference type="Proteomes" id="UP000664800">
    <property type="component" value="Unassembled WGS sequence"/>
</dbReference>
<comment type="caution">
    <text evidence="3">The sequence shown here is derived from an EMBL/GenBank/DDBJ whole genome shotgun (WGS) entry which is preliminary data.</text>
</comment>
<comment type="similarity">
    <text evidence="1 2">Belongs to the phD/YefM antitoxin family.</text>
</comment>
<evidence type="ECO:0000256" key="1">
    <source>
        <dbReference type="ARBA" id="ARBA00009981"/>
    </source>
</evidence>
<dbReference type="SUPFAM" id="SSF143120">
    <property type="entry name" value="YefM-like"/>
    <property type="match status" value="1"/>
</dbReference>
<dbReference type="AlphaFoldDB" id="A0A8I1SVN1"/>
<gene>
    <name evidence="3" type="ORF">J0I24_08820</name>
</gene>
<protein>
    <recommendedName>
        <fullName evidence="2">Antitoxin</fullName>
    </recommendedName>
</protein>
<organism evidence="3 4">
    <name type="scientific">Thiomonas arsenitoxydans (strain DSM 22701 / CIP 110005 / 3As)</name>
    <dbReference type="NCBI Taxonomy" id="426114"/>
    <lineage>
        <taxon>Bacteria</taxon>
        <taxon>Pseudomonadati</taxon>
        <taxon>Pseudomonadota</taxon>
        <taxon>Betaproteobacteria</taxon>
        <taxon>Burkholderiales</taxon>
        <taxon>Thiomonas</taxon>
    </lineage>
</organism>
<name>A0A8I1SVN1_THIA3</name>
<dbReference type="EMBL" id="JAFKMR010000017">
    <property type="protein sequence ID" value="MBN8744397.1"/>
    <property type="molecule type" value="Genomic_DNA"/>
</dbReference>
<dbReference type="InterPro" id="IPR036165">
    <property type="entry name" value="YefM-like_sf"/>
</dbReference>
<proteinExistence type="inferred from homology"/>
<evidence type="ECO:0000256" key="2">
    <source>
        <dbReference type="RuleBase" id="RU362080"/>
    </source>
</evidence>
<evidence type="ECO:0000313" key="3">
    <source>
        <dbReference type="EMBL" id="MBN8744397.1"/>
    </source>
</evidence>
<reference evidence="3" key="1">
    <citation type="submission" date="2021-02" db="EMBL/GenBank/DDBJ databases">
        <title>Thiocyanate and organic carbon inputs drive convergent selection for specific autotrophic Afipia and Thiobacillus strains within complex microbiomes.</title>
        <authorList>
            <person name="Huddy R.J."/>
            <person name="Sachdeva R."/>
            <person name="Kadzinga F."/>
            <person name="Kantor R.S."/>
            <person name="Harrison S.T.L."/>
            <person name="Banfield J.F."/>
        </authorList>
    </citation>
    <scope>NUCLEOTIDE SEQUENCE</scope>
    <source>
        <strain evidence="3">SCN18_13_7_16_R3_B_64_19</strain>
    </source>
</reference>
<accession>A0A8I1SVN1</accession>
<dbReference type="Pfam" id="PF02604">
    <property type="entry name" value="PhdYeFM_antitox"/>
    <property type="match status" value="1"/>
</dbReference>
<evidence type="ECO:0000313" key="4">
    <source>
        <dbReference type="Proteomes" id="UP000664800"/>
    </source>
</evidence>
<dbReference type="Gene3D" id="3.40.1620.10">
    <property type="entry name" value="YefM-like domain"/>
    <property type="match status" value="1"/>
</dbReference>
<sequence length="82" mass="8701">MSTVNMLDAKTHLSRLIQSLDQGREREIVIARNGQPVARLLPVEKTGAGKRLGVAKGRFVVPQSIDTHAAEVAALFLGGAAP</sequence>
<comment type="function">
    <text evidence="2">Antitoxin component of a type II toxin-antitoxin (TA) system.</text>
</comment>
<dbReference type="InterPro" id="IPR006442">
    <property type="entry name" value="Antitoxin_Phd/YefM"/>
</dbReference>